<reference evidence="6" key="1">
    <citation type="journal article" date="2013" name="Nat. Genet.">
        <title>The Capsella rubella genome and the genomic consequences of rapid mating system evolution.</title>
        <authorList>
            <person name="Slotte T."/>
            <person name="Hazzouri K.M."/>
            <person name="Agren J.A."/>
            <person name="Koenig D."/>
            <person name="Maumus F."/>
            <person name="Guo Y.L."/>
            <person name="Steige K."/>
            <person name="Platts A.E."/>
            <person name="Escobar J.S."/>
            <person name="Newman L.K."/>
            <person name="Wang W."/>
            <person name="Mandakova T."/>
            <person name="Vello E."/>
            <person name="Smith L.M."/>
            <person name="Henz S.R."/>
            <person name="Steffen J."/>
            <person name="Takuno S."/>
            <person name="Brandvain Y."/>
            <person name="Coop G."/>
            <person name="Andolfatto P."/>
            <person name="Hu T.T."/>
            <person name="Blanchette M."/>
            <person name="Clark R.M."/>
            <person name="Quesneville H."/>
            <person name="Nordborg M."/>
            <person name="Gaut B.S."/>
            <person name="Lysak M.A."/>
            <person name="Jenkins J."/>
            <person name="Grimwood J."/>
            <person name="Chapman J."/>
            <person name="Prochnik S."/>
            <person name="Shu S."/>
            <person name="Rokhsar D."/>
            <person name="Schmutz J."/>
            <person name="Weigel D."/>
            <person name="Wright S.I."/>
        </authorList>
    </citation>
    <scope>NUCLEOTIDE SEQUENCE [LARGE SCALE GENOMIC DNA]</scope>
    <source>
        <strain evidence="6">cv. Monte Gargano</strain>
    </source>
</reference>
<dbReference type="Pfam" id="PF04504">
    <property type="entry name" value="GeBP-like_DBD"/>
    <property type="match status" value="1"/>
</dbReference>
<dbReference type="InterPro" id="IPR007592">
    <property type="entry name" value="GEBP"/>
</dbReference>
<dbReference type="PANTHER" id="PTHR31662:SF33">
    <property type="entry name" value="DNA-BINDING STOREKEEPER PROTEIN TRANSCRIPTIONAL REGULATOR-LIKE PROTEIN"/>
    <property type="match status" value="1"/>
</dbReference>
<dbReference type="InterPro" id="IPR053932">
    <property type="entry name" value="GeBP-like_DBD"/>
</dbReference>
<dbReference type="EMBL" id="KB870807">
    <property type="protein sequence ID" value="EOA32182.1"/>
    <property type="molecule type" value="Genomic_DNA"/>
</dbReference>
<feature type="region of interest" description="Disordered" evidence="2">
    <location>
        <begin position="1"/>
        <end position="170"/>
    </location>
</feature>
<dbReference type="eggNOG" id="ENOG502RQE9">
    <property type="taxonomic scope" value="Eukaryota"/>
</dbReference>
<organism evidence="5 6">
    <name type="scientific">Capsella rubella</name>
    <dbReference type="NCBI Taxonomy" id="81985"/>
    <lineage>
        <taxon>Eukaryota</taxon>
        <taxon>Viridiplantae</taxon>
        <taxon>Streptophyta</taxon>
        <taxon>Embryophyta</taxon>
        <taxon>Tracheophyta</taxon>
        <taxon>Spermatophyta</taxon>
        <taxon>Magnoliopsida</taxon>
        <taxon>eudicotyledons</taxon>
        <taxon>Gunneridae</taxon>
        <taxon>Pentapetalae</taxon>
        <taxon>rosids</taxon>
        <taxon>malvids</taxon>
        <taxon>Brassicales</taxon>
        <taxon>Brassicaceae</taxon>
        <taxon>Camelineae</taxon>
        <taxon>Capsella</taxon>
    </lineage>
</organism>
<name>R0G954_9BRAS</name>
<feature type="domain" description="Glabrous enhancer-binding protein-like DBD" evidence="3">
    <location>
        <begin position="171"/>
        <end position="266"/>
    </location>
</feature>
<dbReference type="Proteomes" id="UP000029121">
    <property type="component" value="Unassembled WGS sequence"/>
</dbReference>
<protein>
    <submittedName>
        <fullName evidence="5">Uncharacterized protein</fullName>
    </submittedName>
</protein>
<feature type="compositionally biased region" description="Acidic residues" evidence="2">
    <location>
        <begin position="67"/>
        <end position="82"/>
    </location>
</feature>
<feature type="domain" description="Glabrous enhancer-binding protein-like C-terminal" evidence="4">
    <location>
        <begin position="308"/>
        <end position="372"/>
    </location>
</feature>
<gene>
    <name evidence="5" type="ORF">CARUB_v10015438mg</name>
</gene>
<keyword evidence="6" id="KW-1185">Reference proteome</keyword>
<dbReference type="PANTHER" id="PTHR31662">
    <property type="entry name" value="BNAANNG10740D PROTEIN-RELATED"/>
    <property type="match status" value="1"/>
</dbReference>
<dbReference type="GO" id="GO:0005634">
    <property type="term" value="C:nucleus"/>
    <property type="evidence" value="ECO:0007669"/>
    <property type="project" value="TreeGrafter"/>
</dbReference>
<evidence type="ECO:0000313" key="6">
    <source>
        <dbReference type="Proteomes" id="UP000029121"/>
    </source>
</evidence>
<feature type="compositionally biased region" description="Acidic residues" evidence="2">
    <location>
        <begin position="25"/>
        <end position="35"/>
    </location>
</feature>
<evidence type="ECO:0000256" key="2">
    <source>
        <dbReference type="SAM" id="MobiDB-lite"/>
    </source>
</evidence>
<evidence type="ECO:0000259" key="4">
    <source>
        <dbReference type="Pfam" id="PF22757"/>
    </source>
</evidence>
<comment type="similarity">
    <text evidence="1">Belongs to the GeBP family.</text>
</comment>
<evidence type="ECO:0000256" key="1">
    <source>
        <dbReference type="ARBA" id="ARBA00010820"/>
    </source>
</evidence>
<dbReference type="STRING" id="81985.R0G954"/>
<sequence length="378" mass="41644">MSKKREDPPPASSSEEEVSETRSGEDDESSSEGEDVVSSRKPSAVTMKPVVALAAPSEKQQVSDSESGSDEESDDSDSEPENVETKPPLTQSKDSSVLKNEVSDSESEAEKKDDAVTKPTNQDSKKVKSSENSVAKRARETDEGVSSDVKKVKKVVSASPSGEEEKKKSCFQRVWTDNDEIAVLQGLLDFRKDTGVSPYDNTNTVYQLVKKNISFDVSKVQFMEKLRSLKKKYENNLGKAAKNGDDPTFAKPHDRKAFELSKLAWGAIEKAIESAVKSNGKSKQVACVKHEHDSSLVNAINCQDLSAKSSSLVRTLTRFGVDELAAQQGLDRLTSEDKKSLEEQWKALQVREFDFYSQKTGFVHQVLAKMAEAFRSNA</sequence>
<accession>R0G954</accession>
<evidence type="ECO:0000313" key="5">
    <source>
        <dbReference type="EMBL" id="EOA32182.1"/>
    </source>
</evidence>
<dbReference type="InterPro" id="IPR053933">
    <property type="entry name" value="GeBP-like_C"/>
</dbReference>
<feature type="compositionally biased region" description="Polar residues" evidence="2">
    <location>
        <begin position="88"/>
        <end position="98"/>
    </location>
</feature>
<dbReference type="Pfam" id="PF22757">
    <property type="entry name" value="GeBP-like_C"/>
    <property type="match status" value="1"/>
</dbReference>
<dbReference type="AlphaFoldDB" id="R0G954"/>
<evidence type="ECO:0000259" key="3">
    <source>
        <dbReference type="Pfam" id="PF04504"/>
    </source>
</evidence>
<proteinExistence type="inferred from homology"/>
<dbReference type="GO" id="GO:0006355">
    <property type="term" value="P:regulation of DNA-templated transcription"/>
    <property type="evidence" value="ECO:0007669"/>
    <property type="project" value="InterPro"/>
</dbReference>